<accession>A0A1I1PX52</accession>
<reference evidence="1 2" key="1">
    <citation type="submission" date="2016-10" db="EMBL/GenBank/DDBJ databases">
        <authorList>
            <person name="de Groot N.N."/>
        </authorList>
    </citation>
    <scope>NUCLEOTIDE SEQUENCE [LARGE SCALE GENOMIC DNA]</scope>
    <source>
        <strain evidence="1 2">DSM 19548</strain>
    </source>
</reference>
<sequence length="216" mass="24245">MTKSTIVKISNPNRGQQLVLPCIRSKTGPVSADRRSWWGLALKPLALCAATAVPTAATAYDMDCKVILCLAGGFPPACSDAFAYMVSRLSKVPPLPPFGYCEMAGGVYSNVDVSARFLGRHESASYICPEGKRLMHIHDDDSGIPEEWFCYTREETRYYREDGDWYEETVYLDKSEPDRVSYEIRIIVEPGTAQAYSSPHYRINLRTGFVDPPLEW</sequence>
<proteinExistence type="predicted"/>
<dbReference type="EMBL" id="FOLG01000017">
    <property type="protein sequence ID" value="SFD14491.1"/>
    <property type="molecule type" value="Genomic_DNA"/>
</dbReference>
<dbReference type="AlphaFoldDB" id="A0A1I1PX52"/>
<organism evidence="1 2">
    <name type="scientific">Tropicimonas isoalkanivorans</name>
    <dbReference type="NCBI Taxonomy" id="441112"/>
    <lineage>
        <taxon>Bacteria</taxon>
        <taxon>Pseudomonadati</taxon>
        <taxon>Pseudomonadota</taxon>
        <taxon>Alphaproteobacteria</taxon>
        <taxon>Rhodobacterales</taxon>
        <taxon>Roseobacteraceae</taxon>
        <taxon>Tropicimonas</taxon>
    </lineage>
</organism>
<evidence type="ECO:0000313" key="1">
    <source>
        <dbReference type="EMBL" id="SFD14491.1"/>
    </source>
</evidence>
<keyword evidence="2" id="KW-1185">Reference proteome</keyword>
<gene>
    <name evidence="1" type="ORF">SAMN04488094_1176</name>
</gene>
<evidence type="ECO:0000313" key="2">
    <source>
        <dbReference type="Proteomes" id="UP000198728"/>
    </source>
</evidence>
<protein>
    <submittedName>
        <fullName evidence="1">Uncharacterized protein</fullName>
    </submittedName>
</protein>
<name>A0A1I1PX52_9RHOB</name>
<dbReference type="Proteomes" id="UP000198728">
    <property type="component" value="Unassembled WGS sequence"/>
</dbReference>